<reference evidence="1 2" key="1">
    <citation type="submission" date="2015-04" db="EMBL/GenBank/DDBJ databases">
        <authorList>
            <person name="Heijne W.H."/>
            <person name="Fedorova N.D."/>
            <person name="Nierman W.C."/>
            <person name="Vollebregt A.W."/>
            <person name="Zhao Z."/>
            <person name="Wu L."/>
            <person name="Kumar M."/>
            <person name="Stam H."/>
            <person name="van den Berg M.A."/>
            <person name="Pel H.J."/>
        </authorList>
    </citation>
    <scope>NUCLEOTIDE SEQUENCE [LARGE SCALE GENOMIC DNA]</scope>
    <source>
        <strain evidence="1 2">CBS 393.64</strain>
    </source>
</reference>
<dbReference type="OrthoDB" id="2018133at2759"/>
<keyword evidence="2" id="KW-1185">Reference proteome</keyword>
<comment type="caution">
    <text evidence="1">The sequence shown here is derived from an EMBL/GenBank/DDBJ whole genome shotgun (WGS) entry which is preliminary data.</text>
</comment>
<proteinExistence type="predicted"/>
<accession>A0A0F4Z0W7</accession>
<evidence type="ECO:0000313" key="1">
    <source>
        <dbReference type="EMBL" id="KKA24134.1"/>
    </source>
</evidence>
<dbReference type="Proteomes" id="UP000053958">
    <property type="component" value="Unassembled WGS sequence"/>
</dbReference>
<evidence type="ECO:0000313" key="2">
    <source>
        <dbReference type="Proteomes" id="UP000053958"/>
    </source>
</evidence>
<dbReference type="RefSeq" id="XP_013330746.1">
    <property type="nucleotide sequence ID" value="XM_013475292.1"/>
</dbReference>
<name>A0A0F4Z0W7_RASE3</name>
<dbReference type="EMBL" id="LASV01000074">
    <property type="protein sequence ID" value="KKA24134.1"/>
    <property type="molecule type" value="Genomic_DNA"/>
</dbReference>
<sequence length="166" mass="18076">MSSNSPPGLPSSYTALPTKYIALSHVPAESPTPTKVIVVTLNRPGKNAFSTGSIYPASHPLLSTLFSEVLPTPEATVARALELTKEIAENTSTVATALMRDLMYQGPDSAEAMHLLDSRVIFDLFGGRDNREGVQSLLEKRKPEFQANFSNADDVPGIYPWWTQLT</sequence>
<dbReference type="GeneID" id="25314216"/>
<dbReference type="AlphaFoldDB" id="A0A0F4Z0W7"/>
<dbReference type="InterPro" id="IPR029045">
    <property type="entry name" value="ClpP/crotonase-like_dom_sf"/>
</dbReference>
<dbReference type="STRING" id="1408163.A0A0F4Z0W7"/>
<protein>
    <submittedName>
        <fullName evidence="1">Enoyl-CoA hydratase</fullName>
    </submittedName>
</protein>
<dbReference type="Gene3D" id="3.90.226.10">
    <property type="entry name" value="2-enoyl-CoA Hydratase, Chain A, domain 1"/>
    <property type="match status" value="1"/>
</dbReference>
<gene>
    <name evidence="1" type="ORF">T310_1865</name>
</gene>
<dbReference type="SUPFAM" id="SSF52096">
    <property type="entry name" value="ClpP/crotonase"/>
    <property type="match status" value="1"/>
</dbReference>
<organism evidence="1 2">
    <name type="scientific">Rasamsonia emersonii (strain ATCC 16479 / CBS 393.64 / IMI 116815)</name>
    <dbReference type="NCBI Taxonomy" id="1408163"/>
    <lineage>
        <taxon>Eukaryota</taxon>
        <taxon>Fungi</taxon>
        <taxon>Dikarya</taxon>
        <taxon>Ascomycota</taxon>
        <taxon>Pezizomycotina</taxon>
        <taxon>Eurotiomycetes</taxon>
        <taxon>Eurotiomycetidae</taxon>
        <taxon>Eurotiales</taxon>
        <taxon>Trichocomaceae</taxon>
        <taxon>Rasamsonia</taxon>
    </lineage>
</organism>